<comment type="caution">
    <text evidence="3">The sequence shown here is derived from an EMBL/GenBank/DDBJ whole genome shotgun (WGS) entry which is preliminary data.</text>
</comment>
<dbReference type="Gene3D" id="1.10.260.40">
    <property type="entry name" value="lambda repressor-like DNA-binding domains"/>
    <property type="match status" value="1"/>
</dbReference>
<dbReference type="PANTHER" id="PTHR46797">
    <property type="entry name" value="HTH-TYPE TRANSCRIPTIONAL REGULATOR"/>
    <property type="match status" value="1"/>
</dbReference>
<dbReference type="PANTHER" id="PTHR46797:SF1">
    <property type="entry name" value="METHYLPHOSPHONATE SYNTHASE"/>
    <property type="match status" value="1"/>
</dbReference>
<dbReference type="GO" id="GO:0003700">
    <property type="term" value="F:DNA-binding transcription factor activity"/>
    <property type="evidence" value="ECO:0007669"/>
    <property type="project" value="TreeGrafter"/>
</dbReference>
<dbReference type="GO" id="GO:0003677">
    <property type="term" value="F:DNA binding"/>
    <property type="evidence" value="ECO:0007669"/>
    <property type="project" value="UniProtKB-KW"/>
</dbReference>
<dbReference type="InterPro" id="IPR001387">
    <property type="entry name" value="Cro/C1-type_HTH"/>
</dbReference>
<dbReference type="Pfam" id="PF12844">
    <property type="entry name" value="HTH_19"/>
    <property type="match status" value="1"/>
</dbReference>
<keyword evidence="4" id="KW-1185">Reference proteome</keyword>
<evidence type="ECO:0000313" key="4">
    <source>
        <dbReference type="Proteomes" id="UP001142462"/>
    </source>
</evidence>
<organism evidence="3 4">
    <name type="scientific">Microbacterium barkeri</name>
    <dbReference type="NCBI Taxonomy" id="33917"/>
    <lineage>
        <taxon>Bacteria</taxon>
        <taxon>Bacillati</taxon>
        <taxon>Actinomycetota</taxon>
        <taxon>Actinomycetes</taxon>
        <taxon>Micrococcales</taxon>
        <taxon>Microbacteriaceae</taxon>
        <taxon>Microbacterium</taxon>
    </lineage>
</organism>
<proteinExistence type="predicted"/>
<dbReference type="InterPro" id="IPR050807">
    <property type="entry name" value="TransReg_Diox_bact_type"/>
</dbReference>
<dbReference type="CDD" id="cd00093">
    <property type="entry name" value="HTH_XRE"/>
    <property type="match status" value="1"/>
</dbReference>
<name>A0A9W6H3L5_9MICO</name>
<accession>A0A9W6H3L5</accession>
<dbReference type="EMBL" id="BSEJ01000006">
    <property type="protein sequence ID" value="GLJ61448.1"/>
    <property type="molecule type" value="Genomic_DNA"/>
</dbReference>
<dbReference type="SMART" id="SM00530">
    <property type="entry name" value="HTH_XRE"/>
    <property type="match status" value="1"/>
</dbReference>
<dbReference type="GO" id="GO:0005829">
    <property type="term" value="C:cytosol"/>
    <property type="evidence" value="ECO:0007669"/>
    <property type="project" value="TreeGrafter"/>
</dbReference>
<evidence type="ECO:0000259" key="2">
    <source>
        <dbReference type="PROSITE" id="PS50943"/>
    </source>
</evidence>
<reference evidence="3" key="2">
    <citation type="submission" date="2023-01" db="EMBL/GenBank/DDBJ databases">
        <authorList>
            <person name="Sun Q."/>
            <person name="Evtushenko L."/>
        </authorList>
    </citation>
    <scope>NUCLEOTIDE SEQUENCE</scope>
    <source>
        <strain evidence="3">VKM Ac-1020</strain>
    </source>
</reference>
<evidence type="ECO:0000313" key="3">
    <source>
        <dbReference type="EMBL" id="GLJ61448.1"/>
    </source>
</evidence>
<dbReference type="Proteomes" id="UP001142462">
    <property type="component" value="Unassembled WGS sequence"/>
</dbReference>
<protein>
    <recommendedName>
        <fullName evidence="2">HTH cro/C1-type domain-containing protein</fullName>
    </recommendedName>
</protein>
<evidence type="ECO:0000256" key="1">
    <source>
        <dbReference type="ARBA" id="ARBA00023125"/>
    </source>
</evidence>
<gene>
    <name evidence="3" type="ORF">GCM10017576_15770</name>
</gene>
<dbReference type="AlphaFoldDB" id="A0A9W6H3L5"/>
<dbReference type="InterPro" id="IPR010982">
    <property type="entry name" value="Lambda_DNA-bd_dom_sf"/>
</dbReference>
<sequence>MYTVPPTLARGTGADNACLVPRVSSAAAAYVGERIAEIRRRQTKTQDQLAVEANIDSSNIRSYESGRSMMNIHSLVRIAAALGVEPGDLIDGLTPEMFTTPRSDARRSAV</sequence>
<keyword evidence="1" id="KW-0238">DNA-binding</keyword>
<dbReference type="PROSITE" id="PS50943">
    <property type="entry name" value="HTH_CROC1"/>
    <property type="match status" value="1"/>
</dbReference>
<reference evidence="3" key="1">
    <citation type="journal article" date="2014" name="Int. J. Syst. Evol. Microbiol.">
        <title>Complete genome sequence of Corynebacterium casei LMG S-19264T (=DSM 44701T), isolated from a smear-ripened cheese.</title>
        <authorList>
            <consortium name="US DOE Joint Genome Institute (JGI-PGF)"/>
            <person name="Walter F."/>
            <person name="Albersmeier A."/>
            <person name="Kalinowski J."/>
            <person name="Ruckert C."/>
        </authorList>
    </citation>
    <scope>NUCLEOTIDE SEQUENCE</scope>
    <source>
        <strain evidence="3">VKM Ac-1020</strain>
    </source>
</reference>
<feature type="domain" description="HTH cro/C1-type" evidence="2">
    <location>
        <begin position="35"/>
        <end position="89"/>
    </location>
</feature>
<dbReference type="SUPFAM" id="SSF47413">
    <property type="entry name" value="lambda repressor-like DNA-binding domains"/>
    <property type="match status" value="1"/>
</dbReference>